<accession>A0A444FDD0</accession>
<dbReference type="InterPro" id="IPR040378">
    <property type="entry name" value="BASL"/>
</dbReference>
<dbReference type="EMBL" id="KV875568">
    <property type="protein sequence ID" value="RZR71670.1"/>
    <property type="molecule type" value="Genomic_DNA"/>
</dbReference>
<dbReference type="GO" id="GO:0009786">
    <property type="term" value="P:regulation of asymmetric cell division"/>
    <property type="evidence" value="ECO:0007669"/>
    <property type="project" value="InterPro"/>
</dbReference>
<dbReference type="Proteomes" id="UP000290560">
    <property type="component" value="Unassembled WGS sequence"/>
</dbReference>
<name>A0A444FDD0_ENSVE</name>
<dbReference type="AlphaFoldDB" id="A0A444FDD0"/>
<dbReference type="PANTHER" id="PTHR33914:SF2">
    <property type="entry name" value="OS02G0582100 PROTEIN"/>
    <property type="match status" value="1"/>
</dbReference>
<dbReference type="PANTHER" id="PTHR33914">
    <property type="entry name" value="18S PRE-RIBOSOMAL ASSEMBLY PROTEIN GAR2-LIKE PROTEIN"/>
    <property type="match status" value="1"/>
</dbReference>
<gene>
    <name evidence="1" type="ORF">BHM03_00006325</name>
</gene>
<reference evidence="1" key="1">
    <citation type="journal article" date="2018" name="Data Brief">
        <title>Genome sequence data from 17 accessions of Ensete ventricosum, a staple food crop for millions in Ethiopia.</title>
        <authorList>
            <person name="Yemataw Z."/>
            <person name="Muzemil S."/>
            <person name="Ambachew D."/>
            <person name="Tripathi L."/>
            <person name="Tesfaye K."/>
            <person name="Chala A."/>
            <person name="Farbos A."/>
            <person name="O'Neill P."/>
            <person name="Moore K."/>
            <person name="Grant M."/>
            <person name="Studholme D.J."/>
        </authorList>
    </citation>
    <scope>NUCLEOTIDE SEQUENCE [LARGE SCALE GENOMIC DNA]</scope>
    <source>
        <tissue evidence="1">Leaf</tissue>
    </source>
</reference>
<proteinExistence type="predicted"/>
<evidence type="ECO:0000313" key="1">
    <source>
        <dbReference type="EMBL" id="RZR71670.1"/>
    </source>
</evidence>
<organism evidence="1">
    <name type="scientific">Ensete ventricosum</name>
    <name type="common">Abyssinian banana</name>
    <name type="synonym">Musa ensete</name>
    <dbReference type="NCBI Taxonomy" id="4639"/>
    <lineage>
        <taxon>Eukaryota</taxon>
        <taxon>Viridiplantae</taxon>
        <taxon>Streptophyta</taxon>
        <taxon>Embryophyta</taxon>
        <taxon>Tracheophyta</taxon>
        <taxon>Spermatophyta</taxon>
        <taxon>Magnoliopsida</taxon>
        <taxon>Liliopsida</taxon>
        <taxon>Zingiberales</taxon>
        <taxon>Musaceae</taxon>
        <taxon>Ensete</taxon>
    </lineage>
</organism>
<protein>
    <submittedName>
        <fullName evidence="1">Uncharacterized protein</fullName>
    </submittedName>
</protein>
<sequence length="185" mass="19774">MVHTELYLAVQSIPAHDTLGCTDVPAVPVLYRIGTYCPYRAVCLENPTSDASKVMGDGCSITTHMIFDVTMSNHSAAEGNPANSDVDVRVTDPTFESGAATTVKENRRGDRDSQEFVQVQNCSVSEMTAPDATTAPAQSLLYHSNHGDLNFSGPKASSGHIAYSGNISMRSDSSTTSTRSFAFPM</sequence>